<dbReference type="GO" id="GO:0003677">
    <property type="term" value="F:DNA binding"/>
    <property type="evidence" value="ECO:0007669"/>
    <property type="project" value="UniProtKB-KW"/>
</dbReference>
<dbReference type="GO" id="GO:0032993">
    <property type="term" value="C:protein-DNA complex"/>
    <property type="evidence" value="ECO:0007669"/>
    <property type="project" value="TreeGrafter"/>
</dbReference>
<keyword evidence="2" id="KW-0805">Transcription regulation</keyword>
<dbReference type="EMBL" id="FKBS01000025">
    <property type="protein sequence ID" value="SAI48220.1"/>
    <property type="molecule type" value="Genomic_DNA"/>
</dbReference>
<comment type="similarity">
    <text evidence="1">Belongs to the LysR transcriptional regulatory family.</text>
</comment>
<feature type="domain" description="HTH lysR-type" evidence="6">
    <location>
        <begin position="25"/>
        <end position="82"/>
    </location>
</feature>
<evidence type="ECO:0000259" key="6">
    <source>
        <dbReference type="PROSITE" id="PS50931"/>
    </source>
</evidence>
<protein>
    <submittedName>
        <fullName evidence="7">LysR family transcriptional regulator</fullName>
    </submittedName>
</protein>
<sequence length="324" mass="34649">MGGILGSLSISFYIYCLIYSYRFNMETRHLRHFLAVVDHGSVSRAAAWLGMAQPALSQSLVRMEKELGVALFARSRRGAQPTAAALAILEDVRVSVARIDAAARHARLIAQGSAGQLTVGLVSSALFEMLPRALRALRKQAPGVKVVLREMSNAEQAEALQAGEIDIGLMHTPVAVGGRMRERLLLRDRLVAAIPDEFETGPDGKVSLGQIARAGLVLYPQNQLPVLYAGILDAMRKAGLETQVAQEANRTLTVLACVAGGCGVALLPSWIRALDFRGVRFCEVRDGQGLPGFDLSAIWPARSVPTLADMFAGLDLGPLGAVGD</sequence>
<dbReference type="Pfam" id="PF03466">
    <property type="entry name" value="LysR_substrate"/>
    <property type="match status" value="1"/>
</dbReference>
<dbReference type="AlphaFoldDB" id="A0A157QRC2"/>
<dbReference type="SUPFAM" id="SSF53850">
    <property type="entry name" value="Periplasmic binding protein-like II"/>
    <property type="match status" value="1"/>
</dbReference>
<feature type="transmembrane region" description="Helical" evidence="5">
    <location>
        <begin position="6"/>
        <end position="23"/>
    </location>
</feature>
<dbReference type="CDD" id="cd08414">
    <property type="entry name" value="PBP2_LTTR_aromatics_like"/>
    <property type="match status" value="1"/>
</dbReference>
<dbReference type="InterPro" id="IPR005119">
    <property type="entry name" value="LysR_subst-bd"/>
</dbReference>
<dbReference type="PANTHER" id="PTHR30346:SF30">
    <property type="entry name" value="SMALL NEUTRAL PROTEASE REGULATORY PROTEIN"/>
    <property type="match status" value="1"/>
</dbReference>
<dbReference type="InterPro" id="IPR036390">
    <property type="entry name" value="WH_DNA-bd_sf"/>
</dbReference>
<dbReference type="PANTHER" id="PTHR30346">
    <property type="entry name" value="TRANSCRIPTIONAL DUAL REGULATOR HCAR-RELATED"/>
    <property type="match status" value="1"/>
</dbReference>
<evidence type="ECO:0000256" key="2">
    <source>
        <dbReference type="ARBA" id="ARBA00023015"/>
    </source>
</evidence>
<evidence type="ECO:0000256" key="3">
    <source>
        <dbReference type="ARBA" id="ARBA00023125"/>
    </source>
</evidence>
<proteinExistence type="inferred from homology"/>
<accession>A0A157QRC2</accession>
<evidence type="ECO:0000313" key="7">
    <source>
        <dbReference type="EMBL" id="SAI48220.1"/>
    </source>
</evidence>
<dbReference type="Pfam" id="PF00126">
    <property type="entry name" value="HTH_1"/>
    <property type="match status" value="1"/>
</dbReference>
<dbReference type="Gene3D" id="3.40.190.10">
    <property type="entry name" value="Periplasmic binding protein-like II"/>
    <property type="match status" value="2"/>
</dbReference>
<name>A0A157QRC2_9BORD</name>
<keyword evidence="4" id="KW-0804">Transcription</keyword>
<dbReference type="GO" id="GO:0003700">
    <property type="term" value="F:DNA-binding transcription factor activity"/>
    <property type="evidence" value="ECO:0007669"/>
    <property type="project" value="InterPro"/>
</dbReference>
<reference evidence="7 8" key="1">
    <citation type="submission" date="2016-03" db="EMBL/GenBank/DDBJ databases">
        <authorList>
            <consortium name="Pathogen Informatics"/>
        </authorList>
    </citation>
    <scope>NUCLEOTIDE SEQUENCE [LARGE SCALE GENOMIC DNA]</scope>
    <source>
        <strain evidence="7 8">NCTC13364</strain>
    </source>
</reference>
<dbReference type="PROSITE" id="PS50931">
    <property type="entry name" value="HTH_LYSR"/>
    <property type="match status" value="1"/>
</dbReference>
<evidence type="ECO:0000256" key="4">
    <source>
        <dbReference type="ARBA" id="ARBA00023163"/>
    </source>
</evidence>
<evidence type="ECO:0000256" key="5">
    <source>
        <dbReference type="SAM" id="Phobius"/>
    </source>
</evidence>
<organism evidence="7 8">
    <name type="scientific">Bordetella ansorpii</name>
    <dbReference type="NCBI Taxonomy" id="288768"/>
    <lineage>
        <taxon>Bacteria</taxon>
        <taxon>Pseudomonadati</taxon>
        <taxon>Pseudomonadota</taxon>
        <taxon>Betaproteobacteria</taxon>
        <taxon>Burkholderiales</taxon>
        <taxon>Alcaligenaceae</taxon>
        <taxon>Bordetella</taxon>
    </lineage>
</organism>
<gene>
    <name evidence="7" type="primary">benM_4</name>
    <name evidence="7" type="ORF">SAMEA1982600_03907</name>
</gene>
<evidence type="ECO:0000313" key="8">
    <source>
        <dbReference type="Proteomes" id="UP000077037"/>
    </source>
</evidence>
<dbReference type="SUPFAM" id="SSF46785">
    <property type="entry name" value="Winged helix' DNA-binding domain"/>
    <property type="match status" value="1"/>
</dbReference>
<dbReference type="InterPro" id="IPR000847">
    <property type="entry name" value="LysR_HTH_N"/>
</dbReference>
<keyword evidence="5" id="KW-0472">Membrane</keyword>
<dbReference type="InterPro" id="IPR036388">
    <property type="entry name" value="WH-like_DNA-bd_sf"/>
</dbReference>
<keyword evidence="5" id="KW-0812">Transmembrane</keyword>
<keyword evidence="5" id="KW-1133">Transmembrane helix</keyword>
<dbReference type="Gene3D" id="1.10.10.10">
    <property type="entry name" value="Winged helix-like DNA-binding domain superfamily/Winged helix DNA-binding domain"/>
    <property type="match status" value="1"/>
</dbReference>
<evidence type="ECO:0000256" key="1">
    <source>
        <dbReference type="ARBA" id="ARBA00009437"/>
    </source>
</evidence>
<dbReference type="PRINTS" id="PR00039">
    <property type="entry name" value="HTHLYSR"/>
</dbReference>
<dbReference type="Proteomes" id="UP000077037">
    <property type="component" value="Unassembled WGS sequence"/>
</dbReference>
<keyword evidence="3" id="KW-0238">DNA-binding</keyword>